<dbReference type="PANTHER" id="PTHR43642:SF1">
    <property type="entry name" value="HYBRID SIGNAL TRANSDUCTION HISTIDINE KINASE G"/>
    <property type="match status" value="1"/>
</dbReference>
<reference evidence="1 2" key="1">
    <citation type="journal article" date="2013" name="Chin. Sci. Bull.">
        <title>Genome survey uncovers the secrets of sex and lifestyle in caterpillar fungus.</title>
        <authorList>
            <person name="Hu X."/>
            <person name="Zhang Y."/>
            <person name="Xiao G."/>
            <person name="Zheng P."/>
            <person name="Xia Y."/>
            <person name="Zhang X."/>
            <person name="St Leger R.J."/>
            <person name="Liu X."/>
            <person name="Wang C."/>
        </authorList>
    </citation>
    <scope>NUCLEOTIDE SEQUENCE [LARGE SCALE GENOMIC DNA]</scope>
    <source>
        <strain evidence="2">Co18 / CGMCC 3.14243</strain>
        <tissue evidence="1">Fruit-body</tissue>
    </source>
</reference>
<organism evidence="1 2">
    <name type="scientific">Ophiocordyceps sinensis (strain Co18 / CGMCC 3.14243)</name>
    <name type="common">Yarsagumba caterpillar fungus</name>
    <name type="synonym">Hirsutella sinensis</name>
    <dbReference type="NCBI Taxonomy" id="911162"/>
    <lineage>
        <taxon>Eukaryota</taxon>
        <taxon>Fungi</taxon>
        <taxon>Dikarya</taxon>
        <taxon>Ascomycota</taxon>
        <taxon>Pezizomycotina</taxon>
        <taxon>Sordariomycetes</taxon>
        <taxon>Hypocreomycetidae</taxon>
        <taxon>Hypocreales</taxon>
        <taxon>Ophiocordycipitaceae</taxon>
        <taxon>Ophiocordyceps</taxon>
    </lineage>
</organism>
<accession>T5ABV1</accession>
<dbReference type="AlphaFoldDB" id="T5ABV1"/>
<dbReference type="HOGENOM" id="CLU_1876055_0_0_1"/>
<evidence type="ECO:0000313" key="1">
    <source>
        <dbReference type="EMBL" id="EQK99201.1"/>
    </source>
</evidence>
<sequence>MTYRPEELSRDRMERIIYSSDVDGTDAGRMTYPTKCADGDAEVPRSNRPAVTRVTLSPLGEDDLLDYVSTLLSRPKDEVLPLALVIQSKTAGNPFYMREMLSACHRKKCIWYDYRDSQWHYDLDRLFAQFQASTRL</sequence>
<name>T5ABV1_OPHSC</name>
<dbReference type="EMBL" id="KE653571">
    <property type="protein sequence ID" value="EQK99201.1"/>
    <property type="molecule type" value="Genomic_DNA"/>
</dbReference>
<dbReference type="PANTHER" id="PTHR43642">
    <property type="entry name" value="HYBRID SIGNAL TRANSDUCTION HISTIDINE KINASE G"/>
    <property type="match status" value="1"/>
</dbReference>
<dbReference type="Proteomes" id="UP000019374">
    <property type="component" value="Unassembled WGS sequence"/>
</dbReference>
<proteinExistence type="predicted"/>
<gene>
    <name evidence="1" type="ORF">OCS_05083</name>
</gene>
<dbReference type="InterPro" id="IPR053159">
    <property type="entry name" value="Hybrid_Histidine_Kinase"/>
</dbReference>
<evidence type="ECO:0000313" key="2">
    <source>
        <dbReference type="Proteomes" id="UP000019374"/>
    </source>
</evidence>
<protein>
    <submittedName>
        <fullName evidence="1">Uncharacterized protein</fullName>
    </submittedName>
</protein>
<dbReference type="eggNOG" id="KOG0519">
    <property type="taxonomic scope" value="Eukaryota"/>
</dbReference>